<evidence type="ECO:0000313" key="2">
    <source>
        <dbReference type="Proteomes" id="UP000006365"/>
    </source>
</evidence>
<accession>A0A7U3YPH0</accession>
<evidence type="ECO:0000313" key="1">
    <source>
        <dbReference type="EMBL" id="ADW19013.1"/>
    </source>
</evidence>
<dbReference type="Proteomes" id="UP000006365">
    <property type="component" value="Chromosome"/>
</dbReference>
<gene>
    <name evidence="1" type="ordered locus">Despr_2879</name>
</gene>
<protein>
    <submittedName>
        <fullName evidence="1">Uncharacterized protein</fullName>
    </submittedName>
</protein>
<reference evidence="1 2" key="1">
    <citation type="journal article" date="2011" name="Stand. Genomic Sci.">
        <title>Complete genome sequence of Desulfobulbus propionicus type strain (1pr3).</title>
        <authorList>
            <person name="Pagani I."/>
            <person name="Lapidus A."/>
            <person name="Nolan M."/>
            <person name="Lucas S."/>
            <person name="Hammon N."/>
            <person name="Deshpande S."/>
            <person name="Cheng J.F."/>
            <person name="Chertkov O."/>
            <person name="Davenport K."/>
            <person name="Tapia R."/>
            <person name="Han C."/>
            <person name="Goodwin L."/>
            <person name="Pitluck S."/>
            <person name="Liolios K."/>
            <person name="Mavromatis K."/>
            <person name="Ivanova N."/>
            <person name="Mikhailova N."/>
            <person name="Pati A."/>
            <person name="Chen A."/>
            <person name="Palaniappan K."/>
            <person name="Land M."/>
            <person name="Hauser L."/>
            <person name="Chang Y.J."/>
            <person name="Jeffries C.D."/>
            <person name="Detter J.C."/>
            <person name="Brambilla E."/>
            <person name="Kannan K.P."/>
            <person name="Djao O.D."/>
            <person name="Rohde M."/>
            <person name="Pukall R."/>
            <person name="Spring S."/>
            <person name="Goker M."/>
            <person name="Sikorski J."/>
            <person name="Woyke T."/>
            <person name="Bristow J."/>
            <person name="Eisen J.A."/>
            <person name="Markowitz V."/>
            <person name="Hugenholtz P."/>
            <person name="Kyrpides N.C."/>
            <person name="Klenk H.P."/>
        </authorList>
    </citation>
    <scope>NUCLEOTIDE SEQUENCE [LARGE SCALE GENOMIC DNA]</scope>
    <source>
        <strain evidence="2">ATCC 33891 / DSM 2032 / 1pr3</strain>
    </source>
</reference>
<dbReference type="AlphaFoldDB" id="A0A7U3YPH0"/>
<organism evidence="1 2">
    <name type="scientific">Desulfobulbus propionicus (strain ATCC 33891 / DSM 2032 / VKM B-1956 / 1pr3)</name>
    <dbReference type="NCBI Taxonomy" id="577650"/>
    <lineage>
        <taxon>Bacteria</taxon>
        <taxon>Pseudomonadati</taxon>
        <taxon>Thermodesulfobacteriota</taxon>
        <taxon>Desulfobulbia</taxon>
        <taxon>Desulfobulbales</taxon>
        <taxon>Desulfobulbaceae</taxon>
        <taxon>Desulfobulbus</taxon>
    </lineage>
</organism>
<name>A0A7U3YPH0_DESPD</name>
<sequence length="62" mass="6918">MGMTSGSVSPEREQAFRKVAGQYHFPHQLTMFIPLESIRKRCFFPAGSRTAPVSNRLPSHAA</sequence>
<dbReference type="EMBL" id="CP002364">
    <property type="protein sequence ID" value="ADW19013.1"/>
    <property type="molecule type" value="Genomic_DNA"/>
</dbReference>
<dbReference type="KEGG" id="dpr:Despr_2879"/>
<proteinExistence type="predicted"/>
<keyword evidence="2" id="KW-1185">Reference proteome</keyword>